<evidence type="ECO:0000313" key="2">
    <source>
        <dbReference type="Proteomes" id="UP000179013"/>
    </source>
</evidence>
<name>A0A1F7XIT5_9BACT</name>
<dbReference type="Proteomes" id="UP000179013">
    <property type="component" value="Unassembled WGS sequence"/>
</dbReference>
<comment type="caution">
    <text evidence="1">The sequence shown here is derived from an EMBL/GenBank/DDBJ whole genome shotgun (WGS) entry which is preliminary data.</text>
</comment>
<dbReference type="AlphaFoldDB" id="A0A1F7XIT5"/>
<reference evidence="1 2" key="1">
    <citation type="journal article" date="2016" name="Nat. Commun.">
        <title>Thousands of microbial genomes shed light on interconnected biogeochemical processes in an aquifer system.</title>
        <authorList>
            <person name="Anantharaman K."/>
            <person name="Brown C.T."/>
            <person name="Hug L.A."/>
            <person name="Sharon I."/>
            <person name="Castelle C.J."/>
            <person name="Probst A.J."/>
            <person name="Thomas B.C."/>
            <person name="Singh A."/>
            <person name="Wilkins M.J."/>
            <person name="Karaoz U."/>
            <person name="Brodie E.L."/>
            <person name="Williams K.H."/>
            <person name="Hubbard S.S."/>
            <person name="Banfield J.F."/>
        </authorList>
    </citation>
    <scope>NUCLEOTIDE SEQUENCE [LARGE SCALE GENOMIC DNA]</scope>
</reference>
<protein>
    <submittedName>
        <fullName evidence="1">Uncharacterized protein</fullName>
    </submittedName>
</protein>
<dbReference type="EMBL" id="MGFU01000006">
    <property type="protein sequence ID" value="OGM14268.1"/>
    <property type="molecule type" value="Genomic_DNA"/>
</dbReference>
<organism evidence="1 2">
    <name type="scientific">Candidatus Woesebacteria bacterium RBG_16_39_8b</name>
    <dbReference type="NCBI Taxonomy" id="1802482"/>
    <lineage>
        <taxon>Bacteria</taxon>
        <taxon>Candidatus Woeseibacteriota</taxon>
    </lineage>
</organism>
<sequence>MLERLGLRGKVEGQKTNKILPSSEVAASESLPDFIRRAAEEGIRQGQLNLGDYRAMLEEAREIELHKT</sequence>
<proteinExistence type="predicted"/>
<evidence type="ECO:0000313" key="1">
    <source>
        <dbReference type="EMBL" id="OGM14268.1"/>
    </source>
</evidence>
<accession>A0A1F7XIT5</accession>
<gene>
    <name evidence="1" type="ORF">A2V80_00680</name>
</gene>